<dbReference type="Gene3D" id="3.40.50.1820">
    <property type="entry name" value="alpha/beta hydrolase"/>
    <property type="match status" value="1"/>
</dbReference>
<dbReference type="EMBL" id="CAXDID020000252">
    <property type="protein sequence ID" value="CAL6064830.1"/>
    <property type="molecule type" value="Genomic_DNA"/>
</dbReference>
<proteinExistence type="predicted"/>
<dbReference type="GO" id="GO:0005764">
    <property type="term" value="C:lysosome"/>
    <property type="evidence" value="ECO:0007669"/>
    <property type="project" value="TreeGrafter"/>
</dbReference>
<dbReference type="InterPro" id="IPR029058">
    <property type="entry name" value="AB_hydrolase_fold"/>
</dbReference>
<comment type="caution">
    <text evidence="2">The sequence shown here is derived from an EMBL/GenBank/DDBJ whole genome shotgun (WGS) entry which is preliminary data.</text>
</comment>
<keyword evidence="4" id="KW-1185">Reference proteome</keyword>
<protein>
    <submittedName>
        <fullName evidence="2">Palmitoyl-protein thioesterase</fullName>
    </submittedName>
    <submittedName>
        <fullName evidence="3">Palmitoyl-protein_thioesterase</fullName>
    </submittedName>
</protein>
<dbReference type="AlphaFoldDB" id="A0AA86S0N7"/>
<reference evidence="2" key="1">
    <citation type="submission" date="2023-06" db="EMBL/GenBank/DDBJ databases">
        <authorList>
            <person name="Kurt Z."/>
        </authorList>
    </citation>
    <scope>NUCLEOTIDE SEQUENCE</scope>
</reference>
<dbReference type="Pfam" id="PF02089">
    <property type="entry name" value="Palm_thioest"/>
    <property type="match status" value="1"/>
</dbReference>
<organism evidence="2">
    <name type="scientific">Hexamita inflata</name>
    <dbReference type="NCBI Taxonomy" id="28002"/>
    <lineage>
        <taxon>Eukaryota</taxon>
        <taxon>Metamonada</taxon>
        <taxon>Diplomonadida</taxon>
        <taxon>Hexamitidae</taxon>
        <taxon>Hexamitinae</taxon>
        <taxon>Hexamita</taxon>
    </lineage>
</organism>
<dbReference type="GO" id="GO:0016790">
    <property type="term" value="F:thiolester hydrolase activity"/>
    <property type="evidence" value="ECO:0007669"/>
    <property type="project" value="TreeGrafter"/>
</dbReference>
<dbReference type="PANTHER" id="PTHR11247:SF45">
    <property type="entry name" value="PALMITOYL-PROTEIN THIOESTERASE 2"/>
    <property type="match status" value="1"/>
</dbReference>
<dbReference type="SUPFAM" id="SSF53474">
    <property type="entry name" value="alpha/beta-Hydrolases"/>
    <property type="match status" value="1"/>
</dbReference>
<keyword evidence="1" id="KW-0378">Hydrolase</keyword>
<name>A0AA86S0N7_9EUKA</name>
<reference evidence="3 4" key="2">
    <citation type="submission" date="2024-07" db="EMBL/GenBank/DDBJ databases">
        <authorList>
            <person name="Akdeniz Z."/>
        </authorList>
    </citation>
    <scope>NUCLEOTIDE SEQUENCE [LARGE SCALE GENOMIC DNA]</scope>
</reference>
<evidence type="ECO:0000313" key="4">
    <source>
        <dbReference type="Proteomes" id="UP001642409"/>
    </source>
</evidence>
<evidence type="ECO:0000256" key="1">
    <source>
        <dbReference type="ARBA" id="ARBA00022801"/>
    </source>
</evidence>
<evidence type="ECO:0000313" key="2">
    <source>
        <dbReference type="EMBL" id="CAI9976010.1"/>
    </source>
</evidence>
<dbReference type="Proteomes" id="UP001642409">
    <property type="component" value="Unassembled WGS sequence"/>
</dbReference>
<evidence type="ECO:0000313" key="3">
    <source>
        <dbReference type="EMBL" id="CAL6064830.1"/>
    </source>
</evidence>
<sequence length="305" mass="34802">MIGYISVILSGCPADENNIPIILVHGFSSDQTTFDAMISRIQQDFPNRKVFAAKIMFYKFSSIFTGFSRYIRGVATAIHIAANGAECIDLIGHSQGALVSRAYTQLYSGDHDNYYPEVRKLVSLSGVQGGFFCDQQNYKFKNKFVNAFIPLLKIPYIAYSDFAQHRITIAGVWRDPYHYKDLYQKQCGILAQINGECTDQNQPTGKERFIKLTKFYTFYSNIDEIVLPATAGNFAMYEPETGNYLDIMNNPIFLNDNFGLKTLYDEGKWKTCRVDILHGEFIQQEAFYNNYIKMVLQSDDGFVCL</sequence>
<dbReference type="PANTHER" id="PTHR11247">
    <property type="entry name" value="PALMITOYL-PROTEIN THIOESTERASE/DOLICHYLDIPHOSPHATASE 1"/>
    <property type="match status" value="1"/>
</dbReference>
<gene>
    <name evidence="3" type="ORF">HINF_LOCUS51547</name>
    <name evidence="2" type="ORF">HINF_LOCUS63655</name>
</gene>
<dbReference type="EMBL" id="CATOUU010001171">
    <property type="protein sequence ID" value="CAI9976010.1"/>
    <property type="molecule type" value="Genomic_DNA"/>
</dbReference>
<accession>A0AA86S0N7</accession>